<dbReference type="Proteomes" id="UP001499882">
    <property type="component" value="Unassembled WGS sequence"/>
</dbReference>
<gene>
    <name evidence="2" type="ORF">GCM10023350_10680</name>
</gene>
<dbReference type="InterPro" id="IPR002645">
    <property type="entry name" value="STAS_dom"/>
</dbReference>
<dbReference type="CDD" id="cd07043">
    <property type="entry name" value="STAS_anti-anti-sigma_factors"/>
    <property type="match status" value="1"/>
</dbReference>
<evidence type="ECO:0000313" key="3">
    <source>
        <dbReference type="Proteomes" id="UP001499882"/>
    </source>
</evidence>
<dbReference type="PANTHER" id="PTHR33495:SF2">
    <property type="entry name" value="ANTI-SIGMA FACTOR ANTAGONIST TM_1081-RELATED"/>
    <property type="match status" value="1"/>
</dbReference>
<comment type="caution">
    <text evidence="2">The sequence shown here is derived from an EMBL/GenBank/DDBJ whole genome shotgun (WGS) entry which is preliminary data.</text>
</comment>
<name>A0ABP8YJN6_9ACTN</name>
<dbReference type="SUPFAM" id="SSF52091">
    <property type="entry name" value="SpoIIaa-like"/>
    <property type="match status" value="1"/>
</dbReference>
<reference evidence="3" key="1">
    <citation type="journal article" date="2019" name="Int. J. Syst. Evol. Microbiol.">
        <title>The Global Catalogue of Microorganisms (GCM) 10K type strain sequencing project: providing services to taxonomists for standard genome sequencing and annotation.</title>
        <authorList>
            <consortium name="The Broad Institute Genomics Platform"/>
            <consortium name="The Broad Institute Genome Sequencing Center for Infectious Disease"/>
            <person name="Wu L."/>
            <person name="Ma J."/>
        </authorList>
    </citation>
    <scope>NUCLEOTIDE SEQUENCE [LARGE SCALE GENOMIC DNA]</scope>
    <source>
        <strain evidence="3">JCM 18532</strain>
    </source>
</reference>
<dbReference type="InterPro" id="IPR036513">
    <property type="entry name" value="STAS_dom_sf"/>
</dbReference>
<accession>A0ABP8YJN6</accession>
<proteinExistence type="predicted"/>
<protein>
    <recommendedName>
        <fullName evidence="1">STAS domain-containing protein</fullName>
    </recommendedName>
</protein>
<evidence type="ECO:0000313" key="2">
    <source>
        <dbReference type="EMBL" id="GAA4729255.1"/>
    </source>
</evidence>
<dbReference type="PANTHER" id="PTHR33495">
    <property type="entry name" value="ANTI-SIGMA FACTOR ANTAGONIST TM_1081-RELATED-RELATED"/>
    <property type="match status" value="1"/>
</dbReference>
<sequence length="167" mass="17904">METSVARTPPSRAMTSIEVPGMVTHRRFRRSSYTSLHTAVDPSRFGAAVAAPTVLVRRYWFGSWTILQVEGEMDIQARPLVHGLIGDAVSHVAFELDGVTFLDACGLGILFGVRRRLGEAGVVQLIAPSPPVRRVLALTGSDGLFPTIVSADKAVAVLLAADPWPVS</sequence>
<dbReference type="Pfam" id="PF01740">
    <property type="entry name" value="STAS"/>
    <property type="match status" value="1"/>
</dbReference>
<feature type="domain" description="STAS" evidence="1">
    <location>
        <begin position="66"/>
        <end position="158"/>
    </location>
</feature>
<dbReference type="EMBL" id="BAABKN010000006">
    <property type="protein sequence ID" value="GAA4729255.1"/>
    <property type="molecule type" value="Genomic_DNA"/>
</dbReference>
<evidence type="ECO:0000259" key="1">
    <source>
        <dbReference type="PROSITE" id="PS50801"/>
    </source>
</evidence>
<dbReference type="Gene3D" id="3.30.750.24">
    <property type="entry name" value="STAS domain"/>
    <property type="match status" value="1"/>
</dbReference>
<organism evidence="2 3">
    <name type="scientific">Nocardioides endophyticus</name>
    <dbReference type="NCBI Taxonomy" id="1353775"/>
    <lineage>
        <taxon>Bacteria</taxon>
        <taxon>Bacillati</taxon>
        <taxon>Actinomycetota</taxon>
        <taxon>Actinomycetes</taxon>
        <taxon>Propionibacteriales</taxon>
        <taxon>Nocardioidaceae</taxon>
        <taxon>Nocardioides</taxon>
    </lineage>
</organism>
<dbReference type="PROSITE" id="PS50801">
    <property type="entry name" value="STAS"/>
    <property type="match status" value="1"/>
</dbReference>
<keyword evidence="3" id="KW-1185">Reference proteome</keyword>